<comment type="similarity">
    <text evidence="4">Belongs to the class I-like SAM-binding methyltransferase superfamily. gTMT family.</text>
</comment>
<dbReference type="Proteomes" id="UP000053372">
    <property type="component" value="Unassembled WGS sequence"/>
</dbReference>
<reference evidence="6 7" key="1">
    <citation type="journal article" date="2015" name="Genome Announc.">
        <title>Draft Genome of the Euendolithic (true boring) Cyanobacterium Mastigocoleus testarum strain BC008.</title>
        <authorList>
            <person name="Guida B.S."/>
            <person name="Garcia-Pichel F."/>
        </authorList>
    </citation>
    <scope>NUCLEOTIDE SEQUENCE [LARGE SCALE GENOMIC DNA]</scope>
    <source>
        <strain evidence="6 7">BC008</strain>
    </source>
</reference>
<dbReference type="SUPFAM" id="SSF53335">
    <property type="entry name" value="S-adenosyl-L-methionine-dependent methyltransferases"/>
    <property type="match status" value="1"/>
</dbReference>
<dbReference type="EMBL" id="LMTZ01000075">
    <property type="protein sequence ID" value="KST68231.1"/>
    <property type="molecule type" value="Genomic_DNA"/>
</dbReference>
<accession>A0A0V7ZV48</accession>
<dbReference type="InterPro" id="IPR013216">
    <property type="entry name" value="Methyltransf_11"/>
</dbReference>
<dbReference type="InterPro" id="IPR050447">
    <property type="entry name" value="Erg6_SMT_methyltransf"/>
</dbReference>
<proteinExistence type="inferred from homology"/>
<protein>
    <submittedName>
        <fullName evidence="6">Delta(24)-sterol C-methyltransferase</fullName>
    </submittedName>
</protein>
<dbReference type="Pfam" id="PF08241">
    <property type="entry name" value="Methyltransf_11"/>
    <property type="match status" value="1"/>
</dbReference>
<comment type="caution">
    <text evidence="6">The sequence shown here is derived from an EMBL/GenBank/DDBJ whole genome shotgun (WGS) entry which is preliminary data.</text>
</comment>
<dbReference type="RefSeq" id="WP_027845106.1">
    <property type="nucleotide sequence ID" value="NZ_LMTZ01000075.1"/>
</dbReference>
<dbReference type="Gene3D" id="3.40.50.150">
    <property type="entry name" value="Vaccinia Virus protein VP39"/>
    <property type="match status" value="1"/>
</dbReference>
<dbReference type="AlphaFoldDB" id="A0A0V7ZV48"/>
<sequence>MSWFLSALGIILALLILSLAIYLITARRYQSSDSVANSYDQWTEDGILEFYWGEHIHLGHYGSPPQRKDFLAAKYDFVHEMVRWGGLDKLPAGTTVLDVGCGIGGSSRILAKDYGFEVTGVTISPQQVERARELTPEGINAKFMVDDAMSLSLPNESFDVVWSVEAGPHMPDKAVFARELMRVVKPGGLLVVADWNQRDDRQKPLNFWEKPVMRQLLDQWSHPAFASIEGFSELLEATGFVEGKVITADWTQETLPSWFDSIWQGVARPAGLVRFGVSGFIKSLREVPTILLMRLAFGAGLCRFGMFRAVRANSVTPSEESVATEVAQV</sequence>
<dbReference type="PANTHER" id="PTHR44068">
    <property type="entry name" value="ZGC:194242"/>
    <property type="match status" value="1"/>
</dbReference>
<dbReference type="GO" id="GO:0032259">
    <property type="term" value="P:methylation"/>
    <property type="evidence" value="ECO:0007669"/>
    <property type="project" value="UniProtKB-UniRule"/>
</dbReference>
<dbReference type="PANTHER" id="PTHR44068:SF11">
    <property type="entry name" value="GERANYL DIPHOSPHATE 2-C-METHYLTRANSFERASE"/>
    <property type="match status" value="1"/>
</dbReference>
<keyword evidence="7" id="KW-1185">Reference proteome</keyword>
<evidence type="ECO:0000256" key="3">
    <source>
        <dbReference type="ARBA" id="ARBA00022691"/>
    </source>
</evidence>
<organism evidence="6 7">
    <name type="scientific">Mastigocoleus testarum BC008</name>
    <dbReference type="NCBI Taxonomy" id="371196"/>
    <lineage>
        <taxon>Bacteria</taxon>
        <taxon>Bacillati</taxon>
        <taxon>Cyanobacteriota</taxon>
        <taxon>Cyanophyceae</taxon>
        <taxon>Nostocales</taxon>
        <taxon>Hapalosiphonaceae</taxon>
        <taxon>Mastigocoleus</taxon>
    </lineage>
</organism>
<keyword evidence="2 4" id="KW-0808">Transferase</keyword>
<keyword evidence="1 4" id="KW-0489">Methyltransferase</keyword>
<evidence type="ECO:0000256" key="1">
    <source>
        <dbReference type="ARBA" id="ARBA00022603"/>
    </source>
</evidence>
<dbReference type="InterPro" id="IPR025774">
    <property type="entry name" value="PiNMT-like"/>
</dbReference>
<dbReference type="GO" id="GO:0008757">
    <property type="term" value="F:S-adenosylmethionine-dependent methyltransferase activity"/>
    <property type="evidence" value="ECO:0007669"/>
    <property type="project" value="InterPro"/>
</dbReference>
<dbReference type="InterPro" id="IPR029063">
    <property type="entry name" value="SAM-dependent_MTases_sf"/>
</dbReference>
<gene>
    <name evidence="6" type="ORF">BC008_00270</name>
</gene>
<dbReference type="OrthoDB" id="9769602at2"/>
<evidence type="ECO:0000259" key="5">
    <source>
        <dbReference type="Pfam" id="PF08241"/>
    </source>
</evidence>
<feature type="region of interest" description="SAM motif II" evidence="4">
    <location>
        <begin position="156"/>
        <end position="164"/>
    </location>
</feature>
<feature type="region of interest" description="SAM motif III" evidence="4">
    <location>
        <begin position="183"/>
        <end position="192"/>
    </location>
</feature>
<feature type="domain" description="Methyltransferase type 11" evidence="5">
    <location>
        <begin position="97"/>
        <end position="192"/>
    </location>
</feature>
<feature type="region of interest" description="SAM motif I" evidence="4">
    <location>
        <begin position="96"/>
        <end position="105"/>
    </location>
</feature>
<evidence type="ECO:0000256" key="2">
    <source>
        <dbReference type="ARBA" id="ARBA00022679"/>
    </source>
</evidence>
<evidence type="ECO:0000256" key="4">
    <source>
        <dbReference type="PROSITE-ProRule" id="PRU00914"/>
    </source>
</evidence>
<dbReference type="PROSITE" id="PS51581">
    <property type="entry name" value="SAM_GTMT"/>
    <property type="match status" value="1"/>
</dbReference>
<dbReference type="CDD" id="cd02440">
    <property type="entry name" value="AdoMet_MTases"/>
    <property type="match status" value="1"/>
</dbReference>
<evidence type="ECO:0000313" key="6">
    <source>
        <dbReference type="EMBL" id="KST68231.1"/>
    </source>
</evidence>
<name>A0A0V7ZV48_9CYAN</name>
<keyword evidence="3 4" id="KW-0949">S-adenosyl-L-methionine</keyword>
<evidence type="ECO:0000313" key="7">
    <source>
        <dbReference type="Proteomes" id="UP000053372"/>
    </source>
</evidence>